<comment type="caution">
    <text evidence="1">The sequence shown here is derived from an EMBL/GenBank/DDBJ whole genome shotgun (WGS) entry which is preliminary data.</text>
</comment>
<protein>
    <submittedName>
        <fullName evidence="1">Uncharacterized protein</fullName>
    </submittedName>
</protein>
<accession>A0ABV0ZGM9</accession>
<organism evidence="1 2">
    <name type="scientific">Ameca splendens</name>
    <dbReference type="NCBI Taxonomy" id="208324"/>
    <lineage>
        <taxon>Eukaryota</taxon>
        <taxon>Metazoa</taxon>
        <taxon>Chordata</taxon>
        <taxon>Craniata</taxon>
        <taxon>Vertebrata</taxon>
        <taxon>Euteleostomi</taxon>
        <taxon>Actinopterygii</taxon>
        <taxon>Neopterygii</taxon>
        <taxon>Teleostei</taxon>
        <taxon>Neoteleostei</taxon>
        <taxon>Acanthomorphata</taxon>
        <taxon>Ovalentaria</taxon>
        <taxon>Atherinomorphae</taxon>
        <taxon>Cyprinodontiformes</taxon>
        <taxon>Goodeidae</taxon>
        <taxon>Ameca</taxon>
    </lineage>
</organism>
<dbReference type="EMBL" id="JAHRIP010062019">
    <property type="protein sequence ID" value="MEQ2305275.1"/>
    <property type="molecule type" value="Genomic_DNA"/>
</dbReference>
<dbReference type="Proteomes" id="UP001469553">
    <property type="component" value="Unassembled WGS sequence"/>
</dbReference>
<keyword evidence="2" id="KW-1185">Reference proteome</keyword>
<gene>
    <name evidence="1" type="ORF">AMECASPLE_036090</name>
</gene>
<reference evidence="1 2" key="1">
    <citation type="submission" date="2021-06" db="EMBL/GenBank/DDBJ databases">
        <authorList>
            <person name="Palmer J.M."/>
        </authorList>
    </citation>
    <scope>NUCLEOTIDE SEQUENCE [LARGE SCALE GENOMIC DNA]</scope>
    <source>
        <strain evidence="1 2">AS_MEX2019</strain>
        <tissue evidence="1">Muscle</tissue>
    </source>
</reference>
<sequence>MQLNDKLTPPADLSTLQRNFSFIFLSLLTESTSAVNSASSFLNSVSPGGSRLPLVTALKTVEWFTRLRSVFCLVDKYLSVFITAGSLLLFSWTSKHKERTQNLRITAYAQCSACPSSNTTHLLEGTPCTSC</sequence>
<evidence type="ECO:0000313" key="2">
    <source>
        <dbReference type="Proteomes" id="UP001469553"/>
    </source>
</evidence>
<evidence type="ECO:0000313" key="1">
    <source>
        <dbReference type="EMBL" id="MEQ2305275.1"/>
    </source>
</evidence>
<proteinExistence type="predicted"/>
<name>A0ABV0ZGM9_9TELE</name>